<gene>
    <name evidence="7" type="ORF">Zmor_019875</name>
</gene>
<evidence type="ECO:0000313" key="7">
    <source>
        <dbReference type="EMBL" id="KAJ3648039.1"/>
    </source>
</evidence>
<dbReference type="Proteomes" id="UP001168821">
    <property type="component" value="Unassembled WGS sequence"/>
</dbReference>
<dbReference type="Pfam" id="PF00002">
    <property type="entry name" value="7tm_2"/>
    <property type="match status" value="1"/>
</dbReference>
<keyword evidence="3 5" id="KW-1133">Transmembrane helix</keyword>
<protein>
    <recommendedName>
        <fullName evidence="6">G-protein coupled receptors family 2 profile 2 domain-containing protein</fullName>
    </recommendedName>
</protein>
<dbReference type="InterPro" id="IPR053066">
    <property type="entry name" value="ADGR_G7"/>
</dbReference>
<dbReference type="Gene3D" id="1.20.1070.10">
    <property type="entry name" value="Rhodopsin 7-helix transmembrane proteins"/>
    <property type="match status" value="1"/>
</dbReference>
<dbReference type="GO" id="GO:0016020">
    <property type="term" value="C:membrane"/>
    <property type="evidence" value="ECO:0007669"/>
    <property type="project" value="UniProtKB-SubCell"/>
</dbReference>
<evidence type="ECO:0000256" key="3">
    <source>
        <dbReference type="ARBA" id="ARBA00022989"/>
    </source>
</evidence>
<feature type="transmembrane region" description="Helical" evidence="5">
    <location>
        <begin position="648"/>
        <end position="670"/>
    </location>
</feature>
<keyword evidence="2 5" id="KW-0812">Transmembrane</keyword>
<feature type="transmembrane region" description="Helical" evidence="5">
    <location>
        <begin position="750"/>
        <end position="772"/>
    </location>
</feature>
<sequence>MSESARISTQCPDNSQITNKLCLMLNGCDYASLSIAPKIKTGVPSCPCQINLKLSWPETKVGQYAFPAPFCIKPDGCCLISLCENENVPFWPPVTETCEILNDSSITKNLSNVEQAEDKLFQMCELSKDYDQFTVLDIYTTVVLFITVDNKTDLESAFCLINNILNIDSSILMEAQLKVRTTELWLFAIANLIVSTVVAKNLLLEENFGFLEINQTYMDGVTVQRARERLVLTAIPLDQAFDDVLRTENLVSGFWFNHNDKNDFGKYVAYFNGSYFPDSSKNVRGFFGVLNVKSCEIFTFRLILRFNEATVNQSVSCVVWLENDDQFSWIEFGEFEISENFFVCTFKLCDHRNLIVVNSQIIHFGMMMTPPGDLTDNLINIIGANISNIQRVTKLLHESFRYKEFISVDVYLVAVILKKLTTDNTTNLDSLCLIVSNLLHIEKSVLAESQFDYNATNSILDSLDKIIQNHNFDDEFISTSELFAILVVNLTNFSGLVLLDNHTVEILKDSSNASILTKYENLTSALLFSPKLQNQMDNESKIIVNIFFNDALFNEVKKNLKYSVNEIFEVILPKIDGNYSGPISIFQRKRQTFCSYWVYDNLNHSFWKNESKSVNFSTLVRCDFWHTTHFTQLIMDKDIEDDDEFLEWMTNITCSLSLLGYSCIILTAFVCDFWRQKSSTKILLNFVVSGILQIVAFYVSSNVGEEKFVCTFVGAVLHYSVLAQFCWMLNIAILQFRRFVLIFTSHSKHLVLKTCLFGWGFPAIPVGVSLVVDAENYTSNSTGLCYPSGYFLYLGLWFPVLFIMTINFFVFSYVVYTVFNSNDDHIEASIYKWRLVIFLFFMLGLTWIFGFLAEASAGILFAYLFCLLASSQGFVVFIIFIVVNKNVRNFYLRKLFGNT</sequence>
<keyword evidence="8" id="KW-1185">Reference proteome</keyword>
<dbReference type="AlphaFoldDB" id="A0AA38M9G8"/>
<dbReference type="SUPFAM" id="SSF81321">
    <property type="entry name" value="Family A G protein-coupled receptor-like"/>
    <property type="match status" value="1"/>
</dbReference>
<name>A0AA38M9G8_9CUCU</name>
<feature type="transmembrane region" description="Helical" evidence="5">
    <location>
        <begin position="682"/>
        <end position="699"/>
    </location>
</feature>
<dbReference type="EMBL" id="JALNTZ010000006">
    <property type="protein sequence ID" value="KAJ3648039.1"/>
    <property type="molecule type" value="Genomic_DNA"/>
</dbReference>
<dbReference type="CDD" id="cd15040">
    <property type="entry name" value="7tmB2_Adhesion"/>
    <property type="match status" value="1"/>
</dbReference>
<organism evidence="7 8">
    <name type="scientific">Zophobas morio</name>
    <dbReference type="NCBI Taxonomy" id="2755281"/>
    <lineage>
        <taxon>Eukaryota</taxon>
        <taxon>Metazoa</taxon>
        <taxon>Ecdysozoa</taxon>
        <taxon>Arthropoda</taxon>
        <taxon>Hexapoda</taxon>
        <taxon>Insecta</taxon>
        <taxon>Pterygota</taxon>
        <taxon>Neoptera</taxon>
        <taxon>Endopterygota</taxon>
        <taxon>Coleoptera</taxon>
        <taxon>Polyphaga</taxon>
        <taxon>Cucujiformia</taxon>
        <taxon>Tenebrionidae</taxon>
        <taxon>Zophobas</taxon>
    </lineage>
</organism>
<accession>A0AA38M9G8</accession>
<evidence type="ECO:0000256" key="1">
    <source>
        <dbReference type="ARBA" id="ARBA00004141"/>
    </source>
</evidence>
<evidence type="ECO:0000256" key="4">
    <source>
        <dbReference type="ARBA" id="ARBA00023136"/>
    </source>
</evidence>
<evidence type="ECO:0000256" key="2">
    <source>
        <dbReference type="ARBA" id="ARBA00022692"/>
    </source>
</evidence>
<feature type="transmembrane region" description="Helical" evidence="5">
    <location>
        <begin position="831"/>
        <end position="853"/>
    </location>
</feature>
<evidence type="ECO:0000259" key="6">
    <source>
        <dbReference type="PROSITE" id="PS50261"/>
    </source>
</evidence>
<comment type="subcellular location">
    <subcellularLocation>
        <location evidence="1">Membrane</location>
        <topology evidence="1">Multi-pass membrane protein</topology>
    </subcellularLocation>
</comment>
<dbReference type="PANTHER" id="PTHR47767">
    <property type="entry name" value="ADHESION G PROTEIN-COUPLED RECEPTOR G7"/>
    <property type="match status" value="1"/>
</dbReference>
<dbReference type="InterPro" id="IPR000832">
    <property type="entry name" value="GPCR_2_secretin-like"/>
</dbReference>
<keyword evidence="4 5" id="KW-0472">Membrane</keyword>
<feature type="domain" description="G-protein coupled receptors family 2 profile 2" evidence="6">
    <location>
        <begin position="646"/>
        <end position="884"/>
    </location>
</feature>
<dbReference type="PANTHER" id="PTHR47767:SF1">
    <property type="entry name" value="ADHESION G PROTEIN-COUPLED RECEPTOR G7"/>
    <property type="match status" value="1"/>
</dbReference>
<reference evidence="7" key="1">
    <citation type="journal article" date="2023" name="G3 (Bethesda)">
        <title>Whole genome assemblies of Zophobas morio and Tenebrio molitor.</title>
        <authorList>
            <person name="Kaur S."/>
            <person name="Stinson S.A."/>
            <person name="diCenzo G.C."/>
        </authorList>
    </citation>
    <scope>NUCLEOTIDE SEQUENCE</scope>
    <source>
        <strain evidence="7">QUZm001</strain>
    </source>
</reference>
<dbReference type="GO" id="GO:0004930">
    <property type="term" value="F:G protein-coupled receptor activity"/>
    <property type="evidence" value="ECO:0007669"/>
    <property type="project" value="InterPro"/>
</dbReference>
<dbReference type="PROSITE" id="PS50261">
    <property type="entry name" value="G_PROTEIN_RECEP_F2_4"/>
    <property type="match status" value="1"/>
</dbReference>
<feature type="transmembrane region" description="Helical" evidence="5">
    <location>
        <begin position="711"/>
        <end position="729"/>
    </location>
</feature>
<feature type="transmembrane region" description="Helical" evidence="5">
    <location>
        <begin position="792"/>
        <end position="819"/>
    </location>
</feature>
<feature type="transmembrane region" description="Helical" evidence="5">
    <location>
        <begin position="859"/>
        <end position="883"/>
    </location>
</feature>
<evidence type="ECO:0000256" key="5">
    <source>
        <dbReference type="SAM" id="Phobius"/>
    </source>
</evidence>
<proteinExistence type="predicted"/>
<comment type="caution">
    <text evidence="7">The sequence shown here is derived from an EMBL/GenBank/DDBJ whole genome shotgun (WGS) entry which is preliminary data.</text>
</comment>
<dbReference type="GO" id="GO:0007166">
    <property type="term" value="P:cell surface receptor signaling pathway"/>
    <property type="evidence" value="ECO:0007669"/>
    <property type="project" value="InterPro"/>
</dbReference>
<evidence type="ECO:0000313" key="8">
    <source>
        <dbReference type="Proteomes" id="UP001168821"/>
    </source>
</evidence>
<dbReference type="InterPro" id="IPR017981">
    <property type="entry name" value="GPCR_2-like_7TM"/>
</dbReference>